<gene>
    <name evidence="1" type="ORF">OWV82_024878</name>
</gene>
<keyword evidence="2" id="KW-1185">Reference proteome</keyword>
<dbReference type="Proteomes" id="UP001164539">
    <property type="component" value="Chromosome 14"/>
</dbReference>
<reference evidence="1 2" key="1">
    <citation type="journal article" date="2023" name="Science">
        <title>Complex scaffold remodeling in plant triterpene biosynthesis.</title>
        <authorList>
            <person name="De La Pena R."/>
            <person name="Hodgson H."/>
            <person name="Liu J.C."/>
            <person name="Stephenson M.J."/>
            <person name="Martin A.C."/>
            <person name="Owen C."/>
            <person name="Harkess A."/>
            <person name="Leebens-Mack J."/>
            <person name="Jimenez L.E."/>
            <person name="Osbourn A."/>
            <person name="Sattely E.S."/>
        </authorList>
    </citation>
    <scope>NUCLEOTIDE SEQUENCE [LARGE SCALE GENOMIC DNA]</scope>
    <source>
        <strain evidence="2">cv. JPN11</strain>
        <tissue evidence="1">Leaf</tissue>
    </source>
</reference>
<dbReference type="EMBL" id="CM051407">
    <property type="protein sequence ID" value="KAJ4701672.1"/>
    <property type="molecule type" value="Genomic_DNA"/>
</dbReference>
<comment type="caution">
    <text evidence="1">The sequence shown here is derived from an EMBL/GenBank/DDBJ whole genome shotgun (WGS) entry which is preliminary data.</text>
</comment>
<evidence type="ECO:0000313" key="2">
    <source>
        <dbReference type="Proteomes" id="UP001164539"/>
    </source>
</evidence>
<protein>
    <submittedName>
        <fullName evidence="1">Cytochrome P450</fullName>
    </submittedName>
</protein>
<proteinExistence type="predicted"/>
<accession>A0ACC1WRS7</accession>
<organism evidence="1 2">
    <name type="scientific">Melia azedarach</name>
    <name type="common">Chinaberry tree</name>
    <dbReference type="NCBI Taxonomy" id="155640"/>
    <lineage>
        <taxon>Eukaryota</taxon>
        <taxon>Viridiplantae</taxon>
        <taxon>Streptophyta</taxon>
        <taxon>Embryophyta</taxon>
        <taxon>Tracheophyta</taxon>
        <taxon>Spermatophyta</taxon>
        <taxon>Magnoliopsida</taxon>
        <taxon>eudicotyledons</taxon>
        <taxon>Gunneridae</taxon>
        <taxon>Pentapetalae</taxon>
        <taxon>rosids</taxon>
        <taxon>malvids</taxon>
        <taxon>Sapindales</taxon>
        <taxon>Meliaceae</taxon>
        <taxon>Melia</taxon>
    </lineage>
</organism>
<name>A0ACC1WRS7_MELAZ</name>
<evidence type="ECO:0000313" key="1">
    <source>
        <dbReference type="EMBL" id="KAJ4701672.1"/>
    </source>
</evidence>
<sequence>MFVTFVLFVVLCVLTNHLFNRIRNLPPSPFPTLPIIGHLYLFKIPLHQTLSRISARYGPVLLLQFGSRRVLLVSSPSAAEECLSKHDLTFANRPHLLVGKHLGNDCTSIVWASYGEHHKNLRRIASLEILSSNRLQILSWVRKDEVRTLVRRLFENPNQTVDVKSTFSEMTLNVMMRMIAGKKYYGGDMSALDEAKRFQGIINDTVRFGGASHMLDFLPVLRWVGFRGIEKGLTDLRERRDQFMQRLLDEHRRIMSESKNNIDGGRRKTMIEVLLSLQESEPEYYTDNTIRTLLLGLTAAGSDPSSITIEWGMSLLLNHPDVLKKAQAEVDNEIGCDRLIEEFDLARLPYLHCIMIETLRMHPPVPLLLPHESSEKCMIGGFNVPRGTMLLVNLWGIHRDPKIWEEPNKFKPERFEGLEGVRDGFKMMPFGSGRRSCPGEGLALRMVGLTMGSMIQCFEWESIHEGLVDMSDRGGLSVPKDKPLRAKCRPRPTMVKLLSQIE</sequence>